<dbReference type="EMBL" id="BTRK01000002">
    <property type="protein sequence ID" value="GMR38398.1"/>
    <property type="molecule type" value="Genomic_DNA"/>
</dbReference>
<name>A0AAN4ZH85_9BILA</name>
<keyword evidence="2" id="KW-1185">Reference proteome</keyword>
<comment type="caution">
    <text evidence="1">The sequence shown here is derived from an EMBL/GenBank/DDBJ whole genome shotgun (WGS) entry which is preliminary data.</text>
</comment>
<gene>
    <name evidence="1" type="ORF">PMAYCL1PPCAC_08593</name>
</gene>
<feature type="non-terminal residue" evidence="1">
    <location>
        <position position="1"/>
    </location>
</feature>
<dbReference type="Proteomes" id="UP001328107">
    <property type="component" value="Unassembled WGS sequence"/>
</dbReference>
<proteinExistence type="predicted"/>
<dbReference type="AlphaFoldDB" id="A0AAN4ZH85"/>
<organism evidence="1 2">
    <name type="scientific">Pristionchus mayeri</name>
    <dbReference type="NCBI Taxonomy" id="1317129"/>
    <lineage>
        <taxon>Eukaryota</taxon>
        <taxon>Metazoa</taxon>
        <taxon>Ecdysozoa</taxon>
        <taxon>Nematoda</taxon>
        <taxon>Chromadorea</taxon>
        <taxon>Rhabditida</taxon>
        <taxon>Rhabditina</taxon>
        <taxon>Diplogasteromorpha</taxon>
        <taxon>Diplogasteroidea</taxon>
        <taxon>Neodiplogasteridae</taxon>
        <taxon>Pristionchus</taxon>
    </lineage>
</organism>
<protein>
    <submittedName>
        <fullName evidence="1">Uncharacterized protein</fullName>
    </submittedName>
</protein>
<sequence length="184" mass="21692">IVFIFSIHFPKLVSSISLGHLQLGIWGFNNSLDPVTFLYELSSYVRSIFIDQRHDNTLNEESQYFFGLPNVEWAPIIIEMLSRKLDKLCIRSIHYPKYLSQDDANILKKKLPELGKTIFFDATCSEDIEFPEHTTNEHLVKVQSDDHWHGYRNSFDSDQYEEEYTIMIVKHTSRLDEERDPVVY</sequence>
<reference evidence="2" key="1">
    <citation type="submission" date="2022-10" db="EMBL/GenBank/DDBJ databases">
        <title>Genome assembly of Pristionchus species.</title>
        <authorList>
            <person name="Yoshida K."/>
            <person name="Sommer R.J."/>
        </authorList>
    </citation>
    <scope>NUCLEOTIDE SEQUENCE [LARGE SCALE GENOMIC DNA]</scope>
    <source>
        <strain evidence="2">RS5460</strain>
    </source>
</reference>
<evidence type="ECO:0000313" key="2">
    <source>
        <dbReference type="Proteomes" id="UP001328107"/>
    </source>
</evidence>
<accession>A0AAN4ZH85</accession>
<evidence type="ECO:0000313" key="1">
    <source>
        <dbReference type="EMBL" id="GMR38398.1"/>
    </source>
</evidence>